<dbReference type="EMBL" id="JBAMIC010000010">
    <property type="protein sequence ID" value="KAK7101629.1"/>
    <property type="molecule type" value="Genomic_DNA"/>
</dbReference>
<feature type="chain" id="PRO_5042903064" evidence="1">
    <location>
        <begin position="18"/>
        <end position="131"/>
    </location>
</feature>
<proteinExistence type="predicted"/>
<evidence type="ECO:0000313" key="3">
    <source>
        <dbReference type="Proteomes" id="UP001374579"/>
    </source>
</evidence>
<keyword evidence="1" id="KW-0732">Signal</keyword>
<dbReference type="Proteomes" id="UP001374579">
    <property type="component" value="Unassembled WGS sequence"/>
</dbReference>
<organism evidence="2 3">
    <name type="scientific">Littorina saxatilis</name>
    <dbReference type="NCBI Taxonomy" id="31220"/>
    <lineage>
        <taxon>Eukaryota</taxon>
        <taxon>Metazoa</taxon>
        <taxon>Spiralia</taxon>
        <taxon>Lophotrochozoa</taxon>
        <taxon>Mollusca</taxon>
        <taxon>Gastropoda</taxon>
        <taxon>Caenogastropoda</taxon>
        <taxon>Littorinimorpha</taxon>
        <taxon>Littorinoidea</taxon>
        <taxon>Littorinidae</taxon>
        <taxon>Littorina</taxon>
    </lineage>
</organism>
<reference evidence="2 3" key="1">
    <citation type="submission" date="2024-02" db="EMBL/GenBank/DDBJ databases">
        <title>Chromosome-scale genome assembly of the rough periwinkle Littorina saxatilis.</title>
        <authorList>
            <person name="De Jode A."/>
            <person name="Faria R."/>
            <person name="Formenti G."/>
            <person name="Sims Y."/>
            <person name="Smith T.P."/>
            <person name="Tracey A."/>
            <person name="Wood J.M.D."/>
            <person name="Zagrodzka Z.B."/>
            <person name="Johannesson K."/>
            <person name="Butlin R.K."/>
            <person name="Leder E.H."/>
        </authorList>
    </citation>
    <scope>NUCLEOTIDE SEQUENCE [LARGE SCALE GENOMIC DNA]</scope>
    <source>
        <strain evidence="2">Snail1</strain>
        <tissue evidence="2">Muscle</tissue>
    </source>
</reference>
<name>A0AAN9GBL4_9CAEN</name>
<evidence type="ECO:0000313" key="2">
    <source>
        <dbReference type="EMBL" id="KAK7101629.1"/>
    </source>
</evidence>
<comment type="caution">
    <text evidence="2">The sequence shown here is derived from an EMBL/GenBank/DDBJ whole genome shotgun (WGS) entry which is preliminary data.</text>
</comment>
<gene>
    <name evidence="2" type="ORF">V1264_019980</name>
</gene>
<feature type="signal peptide" evidence="1">
    <location>
        <begin position="1"/>
        <end position="17"/>
    </location>
</feature>
<keyword evidence="3" id="KW-1185">Reference proteome</keyword>
<evidence type="ECO:0000256" key="1">
    <source>
        <dbReference type="SAM" id="SignalP"/>
    </source>
</evidence>
<protein>
    <submittedName>
        <fullName evidence="2">Uncharacterized protein</fullName>
    </submittedName>
</protein>
<dbReference type="AlphaFoldDB" id="A0AAN9GBL4"/>
<accession>A0AAN9GBL4</accession>
<sequence>MTYLPLLLLVLLAPALGQLVVDKDQLLHLKEQSQNEGTCQPTCNTGECCVRVGLAVTSRKRAVGGDLLGGSRLPGGIGGGSLFRRFCQPLKQQGEKCLLRNQQQEWCDCAPGLTCTFSETAFLNNFFGVCQ</sequence>